<keyword evidence="2" id="KW-1185">Reference proteome</keyword>
<reference evidence="1" key="3">
    <citation type="submission" date="2023-05" db="EMBL/GenBank/DDBJ databases">
        <authorList>
            <person name="Smith C.H."/>
        </authorList>
    </citation>
    <scope>NUCLEOTIDE SEQUENCE</scope>
    <source>
        <strain evidence="1">CHS0354</strain>
        <tissue evidence="1">Mantle</tissue>
    </source>
</reference>
<reference evidence="1" key="2">
    <citation type="journal article" date="2021" name="Genome Biol. Evol.">
        <title>Developing a high-quality reference genome for a parasitic bivalve with doubly uniparental inheritance (Bivalvia: Unionida).</title>
        <authorList>
            <person name="Smith C.H."/>
        </authorList>
    </citation>
    <scope>NUCLEOTIDE SEQUENCE</scope>
    <source>
        <strain evidence="1">CHS0354</strain>
        <tissue evidence="1">Mantle</tissue>
    </source>
</reference>
<proteinExistence type="predicted"/>
<organism evidence="1 2">
    <name type="scientific">Potamilus streckersoni</name>
    <dbReference type="NCBI Taxonomy" id="2493646"/>
    <lineage>
        <taxon>Eukaryota</taxon>
        <taxon>Metazoa</taxon>
        <taxon>Spiralia</taxon>
        <taxon>Lophotrochozoa</taxon>
        <taxon>Mollusca</taxon>
        <taxon>Bivalvia</taxon>
        <taxon>Autobranchia</taxon>
        <taxon>Heteroconchia</taxon>
        <taxon>Palaeoheterodonta</taxon>
        <taxon>Unionida</taxon>
        <taxon>Unionoidea</taxon>
        <taxon>Unionidae</taxon>
        <taxon>Ambleminae</taxon>
        <taxon>Lampsilini</taxon>
        <taxon>Potamilus</taxon>
    </lineage>
</organism>
<name>A0AAE0W4S9_9BIVA</name>
<protein>
    <submittedName>
        <fullName evidence="1">Uncharacterized protein</fullName>
    </submittedName>
</protein>
<gene>
    <name evidence="1" type="ORF">CHS0354_008023</name>
</gene>
<reference evidence="1" key="1">
    <citation type="journal article" date="2021" name="Genome Biol. Evol.">
        <title>A High-Quality Reference Genome for a Parasitic Bivalve with Doubly Uniparental Inheritance (Bivalvia: Unionida).</title>
        <authorList>
            <person name="Smith C.H."/>
        </authorList>
    </citation>
    <scope>NUCLEOTIDE SEQUENCE</scope>
    <source>
        <strain evidence="1">CHS0354</strain>
    </source>
</reference>
<sequence>MATSFSSDKKRKVMPEVKKNWWVFFPVHTSSSIPIARRTKRITIQDNATRRREASMMSG</sequence>
<evidence type="ECO:0000313" key="2">
    <source>
        <dbReference type="Proteomes" id="UP001195483"/>
    </source>
</evidence>
<dbReference type="Proteomes" id="UP001195483">
    <property type="component" value="Unassembled WGS sequence"/>
</dbReference>
<evidence type="ECO:0000313" key="1">
    <source>
        <dbReference type="EMBL" id="KAK3602068.1"/>
    </source>
</evidence>
<accession>A0AAE0W4S9</accession>
<comment type="caution">
    <text evidence="1">The sequence shown here is derived from an EMBL/GenBank/DDBJ whole genome shotgun (WGS) entry which is preliminary data.</text>
</comment>
<dbReference type="EMBL" id="JAEAOA010000540">
    <property type="protein sequence ID" value="KAK3602068.1"/>
    <property type="molecule type" value="Genomic_DNA"/>
</dbReference>
<feature type="non-terminal residue" evidence="1">
    <location>
        <position position="59"/>
    </location>
</feature>
<dbReference type="AlphaFoldDB" id="A0AAE0W4S9"/>